<accession>A0A844THG5</accession>
<dbReference type="EMBL" id="WQNE01000021">
    <property type="protein sequence ID" value="MVT76059.1"/>
    <property type="molecule type" value="Genomic_DNA"/>
</dbReference>
<organism evidence="1 2">
    <name type="scientific">Bradyrhizobium cajani</name>
    <dbReference type="NCBI Taxonomy" id="1928661"/>
    <lineage>
        <taxon>Bacteria</taxon>
        <taxon>Pseudomonadati</taxon>
        <taxon>Pseudomonadota</taxon>
        <taxon>Alphaproteobacteria</taxon>
        <taxon>Hyphomicrobiales</taxon>
        <taxon>Nitrobacteraceae</taxon>
        <taxon>Bradyrhizobium</taxon>
    </lineage>
</organism>
<dbReference type="InterPro" id="IPR056238">
    <property type="entry name" value="YunG-like"/>
</dbReference>
<reference evidence="1 2" key="1">
    <citation type="submission" date="2019-12" db="EMBL/GenBank/DDBJ databases">
        <title>Draft genome sequences Bradyrhizobium cajani AMBPC1010, Bradyrhizobium pachyrhizi AMBPC1040 and Bradyrhizobium yuanmingense ALSPC3051, three plant growth promoting strains isolated from nodules of Cajanus cajan L. in Dominican Republic.</title>
        <authorList>
            <person name="Flores-Felix J.D."/>
            <person name="Araujo J."/>
            <person name="Diaz-Alcantara C."/>
            <person name="Gonzalez-Andres F."/>
            <person name="Velazquez E."/>
        </authorList>
    </citation>
    <scope>NUCLEOTIDE SEQUENCE [LARGE SCALE GENOMIC DNA]</scope>
    <source>
        <strain evidence="1 2">1010</strain>
    </source>
</reference>
<protein>
    <submittedName>
        <fullName evidence="1">Uncharacterized protein</fullName>
    </submittedName>
</protein>
<comment type="caution">
    <text evidence="1">The sequence shown here is derived from an EMBL/GenBank/DDBJ whole genome shotgun (WGS) entry which is preliminary data.</text>
</comment>
<proteinExistence type="predicted"/>
<evidence type="ECO:0000313" key="2">
    <source>
        <dbReference type="Proteomes" id="UP000449969"/>
    </source>
</evidence>
<sequence length="116" mass="12961">MSFDPDGVQTALRKAWSASTASQWTAINPAAGQCNVTSLLIHELFGGDLLKTPLPEGDHFYNRIEGRRYDFTASQFDQPIDYMDFLTNRADAERGATSDQLAELRAAFQENRMRSG</sequence>
<keyword evidence="2" id="KW-1185">Reference proteome</keyword>
<dbReference type="RefSeq" id="WP_157332185.1">
    <property type="nucleotide sequence ID" value="NZ_JANADL010000004.1"/>
</dbReference>
<dbReference type="Pfam" id="PF24585">
    <property type="entry name" value="YunG"/>
    <property type="match status" value="1"/>
</dbReference>
<dbReference type="OrthoDB" id="9792518at2"/>
<evidence type="ECO:0000313" key="1">
    <source>
        <dbReference type="EMBL" id="MVT76059.1"/>
    </source>
</evidence>
<gene>
    <name evidence="1" type="ORF">GPL20_23925</name>
</gene>
<dbReference type="Proteomes" id="UP000449969">
    <property type="component" value="Unassembled WGS sequence"/>
</dbReference>
<dbReference type="AlphaFoldDB" id="A0A844THG5"/>
<name>A0A844THG5_9BRAD</name>